<comment type="caution">
    <text evidence="3">The sequence shown here is derived from an EMBL/GenBank/DDBJ whole genome shotgun (WGS) entry which is preliminary data.</text>
</comment>
<name>A0A8S4F4M2_PLUXY</name>
<proteinExistence type="predicted"/>
<dbReference type="Proteomes" id="UP000653454">
    <property type="component" value="Unassembled WGS sequence"/>
</dbReference>
<keyword evidence="1" id="KW-1133">Transmembrane helix</keyword>
<accession>A0A8S4F4M2</accession>
<keyword evidence="1" id="KW-0812">Transmembrane</keyword>
<protein>
    <submittedName>
        <fullName evidence="3">(diamondback moth) hypothetical protein</fullName>
    </submittedName>
</protein>
<keyword evidence="4" id="KW-1185">Reference proteome</keyword>
<evidence type="ECO:0000256" key="1">
    <source>
        <dbReference type="SAM" id="Phobius"/>
    </source>
</evidence>
<feature type="transmembrane region" description="Helical" evidence="1">
    <location>
        <begin position="44"/>
        <end position="66"/>
    </location>
</feature>
<dbReference type="EMBL" id="CAJHNJ030000027">
    <property type="protein sequence ID" value="CAG9122673.1"/>
    <property type="molecule type" value="Genomic_DNA"/>
</dbReference>
<reference evidence="3" key="1">
    <citation type="submission" date="2020-11" db="EMBL/GenBank/DDBJ databases">
        <authorList>
            <person name="Whiteford S."/>
        </authorList>
    </citation>
    <scope>NUCLEOTIDE SEQUENCE</scope>
</reference>
<keyword evidence="2" id="KW-0732">Signal</keyword>
<feature type="chain" id="PRO_5035826401" evidence="2">
    <location>
        <begin position="21"/>
        <end position="110"/>
    </location>
</feature>
<evidence type="ECO:0000313" key="4">
    <source>
        <dbReference type="Proteomes" id="UP000653454"/>
    </source>
</evidence>
<gene>
    <name evidence="3" type="ORF">PLXY2_LOCUS7650</name>
</gene>
<sequence>MSSKQIVLLIVVISIAASYATHLQQDAIKTSPEDFPLLKREPRQISASILGTVFHLAAKSISFVLSASSSWLGTGLKVAAIAVVAVIVKVKLIIGAALFYGIFKIIGTFL</sequence>
<feature type="signal peptide" evidence="2">
    <location>
        <begin position="1"/>
        <end position="20"/>
    </location>
</feature>
<dbReference type="AlphaFoldDB" id="A0A8S4F4M2"/>
<evidence type="ECO:0000256" key="2">
    <source>
        <dbReference type="SAM" id="SignalP"/>
    </source>
</evidence>
<organism evidence="3 4">
    <name type="scientific">Plutella xylostella</name>
    <name type="common">Diamondback moth</name>
    <name type="synonym">Plutella maculipennis</name>
    <dbReference type="NCBI Taxonomy" id="51655"/>
    <lineage>
        <taxon>Eukaryota</taxon>
        <taxon>Metazoa</taxon>
        <taxon>Ecdysozoa</taxon>
        <taxon>Arthropoda</taxon>
        <taxon>Hexapoda</taxon>
        <taxon>Insecta</taxon>
        <taxon>Pterygota</taxon>
        <taxon>Neoptera</taxon>
        <taxon>Endopterygota</taxon>
        <taxon>Lepidoptera</taxon>
        <taxon>Glossata</taxon>
        <taxon>Ditrysia</taxon>
        <taxon>Yponomeutoidea</taxon>
        <taxon>Plutellidae</taxon>
        <taxon>Plutella</taxon>
    </lineage>
</organism>
<evidence type="ECO:0000313" key="3">
    <source>
        <dbReference type="EMBL" id="CAG9122673.1"/>
    </source>
</evidence>
<keyword evidence="1" id="KW-0472">Membrane</keyword>
<feature type="transmembrane region" description="Helical" evidence="1">
    <location>
        <begin position="78"/>
        <end position="103"/>
    </location>
</feature>